<dbReference type="AlphaFoldDB" id="A0A7C0YEB9"/>
<dbReference type="PANTHER" id="PTHR12677">
    <property type="entry name" value="GOLGI APPARATUS MEMBRANE PROTEIN TVP38-RELATED"/>
    <property type="match status" value="1"/>
</dbReference>
<proteinExistence type="inferred from homology"/>
<dbReference type="InterPro" id="IPR032816">
    <property type="entry name" value="VTT_dom"/>
</dbReference>
<comment type="similarity">
    <text evidence="6">Belongs to the TVP38/TMEM64 family.</text>
</comment>
<protein>
    <recommendedName>
        <fullName evidence="6">TVP38/TMEM64 family membrane protein</fullName>
    </recommendedName>
</protein>
<comment type="caution">
    <text evidence="8">The sequence shown here is derived from an EMBL/GenBank/DDBJ whole genome shotgun (WGS) entry which is preliminary data.</text>
</comment>
<sequence>MVPIRQVMPYRKILLLILLLFLMVIFYRVGGDKYLSYEEVKSHGLQLHTFVETRPFLSSVIYVSIYLLVAVLCFPGLTMFLTMVGGRLFGFWQGVFLAEAASTLGAFMAFLVVRYLLRAVVARHFEGKWEGVKGKLKRHGVRYILVLRLTTAFPYFLLNPLLALTSISPLTFLWTTALGIFPSTLFYAYLGYRIGLVKVEGVLRFVPLLVMIPLAALLLAAPWLKGRVKLM</sequence>
<evidence type="ECO:0000256" key="4">
    <source>
        <dbReference type="ARBA" id="ARBA00022989"/>
    </source>
</evidence>
<evidence type="ECO:0000256" key="2">
    <source>
        <dbReference type="ARBA" id="ARBA00022475"/>
    </source>
</evidence>
<feature type="transmembrane region" description="Helical" evidence="6">
    <location>
        <begin position="170"/>
        <end position="190"/>
    </location>
</feature>
<keyword evidence="3 6" id="KW-0812">Transmembrane</keyword>
<dbReference type="GO" id="GO:0005886">
    <property type="term" value="C:plasma membrane"/>
    <property type="evidence" value="ECO:0007669"/>
    <property type="project" value="UniProtKB-SubCell"/>
</dbReference>
<evidence type="ECO:0000256" key="5">
    <source>
        <dbReference type="ARBA" id="ARBA00023136"/>
    </source>
</evidence>
<feature type="domain" description="VTT" evidence="7">
    <location>
        <begin position="78"/>
        <end position="192"/>
    </location>
</feature>
<accession>A0A7C0YEB9</accession>
<keyword evidence="2 6" id="KW-1003">Cell membrane</keyword>
<evidence type="ECO:0000256" key="1">
    <source>
        <dbReference type="ARBA" id="ARBA00004651"/>
    </source>
</evidence>
<feature type="transmembrane region" description="Helical" evidence="6">
    <location>
        <begin position="55"/>
        <end position="84"/>
    </location>
</feature>
<dbReference type="PANTHER" id="PTHR12677:SF59">
    <property type="entry name" value="GOLGI APPARATUS MEMBRANE PROTEIN TVP38-RELATED"/>
    <property type="match status" value="1"/>
</dbReference>
<feature type="transmembrane region" description="Helical" evidence="6">
    <location>
        <begin position="202"/>
        <end position="224"/>
    </location>
</feature>
<dbReference type="Proteomes" id="UP000885690">
    <property type="component" value="Unassembled WGS sequence"/>
</dbReference>
<dbReference type="InterPro" id="IPR015414">
    <property type="entry name" value="TMEM64"/>
</dbReference>
<evidence type="ECO:0000256" key="3">
    <source>
        <dbReference type="ARBA" id="ARBA00022692"/>
    </source>
</evidence>
<organism evidence="8">
    <name type="scientific">Thermosulfidibacter takaii</name>
    <dbReference type="NCBI Taxonomy" id="412593"/>
    <lineage>
        <taxon>Bacteria</taxon>
        <taxon>Pseudomonadati</taxon>
        <taxon>Thermosulfidibacterota</taxon>
        <taxon>Thermosulfidibacteria</taxon>
        <taxon>Thermosulfidibacterales</taxon>
        <taxon>Thermosulfidibacteraceae</taxon>
    </lineage>
</organism>
<dbReference type="EMBL" id="DQWS01000214">
    <property type="protein sequence ID" value="HDD53540.1"/>
    <property type="molecule type" value="Genomic_DNA"/>
</dbReference>
<dbReference type="Pfam" id="PF09335">
    <property type="entry name" value="VTT_dom"/>
    <property type="match status" value="1"/>
</dbReference>
<feature type="transmembrane region" description="Helical" evidence="6">
    <location>
        <begin position="96"/>
        <end position="117"/>
    </location>
</feature>
<keyword evidence="5 6" id="KW-0472">Membrane</keyword>
<evidence type="ECO:0000313" key="8">
    <source>
        <dbReference type="EMBL" id="HDD53540.1"/>
    </source>
</evidence>
<reference evidence="8" key="1">
    <citation type="journal article" date="2020" name="mSystems">
        <title>Genome- and Community-Level Interaction Insights into Carbon Utilization and Element Cycling Functions of Hydrothermarchaeota in Hydrothermal Sediment.</title>
        <authorList>
            <person name="Zhou Z."/>
            <person name="Liu Y."/>
            <person name="Xu W."/>
            <person name="Pan J."/>
            <person name="Luo Z.H."/>
            <person name="Li M."/>
        </authorList>
    </citation>
    <scope>NUCLEOTIDE SEQUENCE [LARGE SCALE GENOMIC DNA]</scope>
    <source>
        <strain evidence="8">HyVt-115</strain>
    </source>
</reference>
<keyword evidence="4 6" id="KW-1133">Transmembrane helix</keyword>
<comment type="subcellular location">
    <subcellularLocation>
        <location evidence="1 6">Cell membrane</location>
        <topology evidence="1 6">Multi-pass membrane protein</topology>
    </subcellularLocation>
</comment>
<gene>
    <name evidence="8" type="ORF">ENF32_05685</name>
</gene>
<evidence type="ECO:0000259" key="7">
    <source>
        <dbReference type="Pfam" id="PF09335"/>
    </source>
</evidence>
<name>A0A7C0YEB9_9BACT</name>
<feature type="transmembrane region" description="Helical" evidence="6">
    <location>
        <begin position="140"/>
        <end position="158"/>
    </location>
</feature>
<evidence type="ECO:0000256" key="6">
    <source>
        <dbReference type="RuleBase" id="RU366058"/>
    </source>
</evidence>